<reference evidence="1" key="1">
    <citation type="submission" date="2020-01" db="EMBL/GenBank/DDBJ databases">
        <title>Genome sequence of Kobresia littledalei, the first chromosome-level genome in the family Cyperaceae.</title>
        <authorList>
            <person name="Qu G."/>
        </authorList>
    </citation>
    <scope>NUCLEOTIDE SEQUENCE</scope>
    <source>
        <strain evidence="1">C.B.Clarke</strain>
        <tissue evidence="1">Leaf</tissue>
    </source>
</reference>
<keyword evidence="2" id="KW-1185">Reference proteome</keyword>
<dbReference type="EMBL" id="SWLB01000004">
    <property type="protein sequence ID" value="KAF3339013.1"/>
    <property type="molecule type" value="Genomic_DNA"/>
</dbReference>
<protein>
    <submittedName>
        <fullName evidence="1">Pentatricopeptide repeat-containing protein</fullName>
    </submittedName>
</protein>
<organism evidence="1 2">
    <name type="scientific">Carex littledalei</name>
    <dbReference type="NCBI Taxonomy" id="544730"/>
    <lineage>
        <taxon>Eukaryota</taxon>
        <taxon>Viridiplantae</taxon>
        <taxon>Streptophyta</taxon>
        <taxon>Embryophyta</taxon>
        <taxon>Tracheophyta</taxon>
        <taxon>Spermatophyta</taxon>
        <taxon>Magnoliopsida</taxon>
        <taxon>Liliopsida</taxon>
        <taxon>Poales</taxon>
        <taxon>Cyperaceae</taxon>
        <taxon>Cyperoideae</taxon>
        <taxon>Cariceae</taxon>
        <taxon>Carex</taxon>
        <taxon>Carex subgen. Euthyceras</taxon>
    </lineage>
</organism>
<dbReference type="Proteomes" id="UP000623129">
    <property type="component" value="Unassembled WGS sequence"/>
</dbReference>
<name>A0A833VX08_9POAL</name>
<sequence>MGTGRVPVVCTDPLVFEAFDKGDFHASYEILLDSVKNKRWSYAELLLAIVHEHTYDHPTFGGSNSHGD</sequence>
<dbReference type="AlphaFoldDB" id="A0A833VX08"/>
<accession>A0A833VX08</accession>
<evidence type="ECO:0000313" key="1">
    <source>
        <dbReference type="EMBL" id="KAF3339013.1"/>
    </source>
</evidence>
<dbReference type="OrthoDB" id="762539at2759"/>
<proteinExistence type="predicted"/>
<comment type="caution">
    <text evidence="1">The sequence shown here is derived from an EMBL/GenBank/DDBJ whole genome shotgun (WGS) entry which is preliminary data.</text>
</comment>
<evidence type="ECO:0000313" key="2">
    <source>
        <dbReference type="Proteomes" id="UP000623129"/>
    </source>
</evidence>
<gene>
    <name evidence="1" type="ORF">FCM35_KLT16484</name>
</gene>